<feature type="compositionally biased region" description="Low complexity" evidence="2">
    <location>
        <begin position="1533"/>
        <end position="1544"/>
    </location>
</feature>
<feature type="region of interest" description="Disordered" evidence="2">
    <location>
        <begin position="758"/>
        <end position="809"/>
    </location>
</feature>
<dbReference type="PROSITE" id="PS50003">
    <property type="entry name" value="PH_DOMAIN"/>
    <property type="match status" value="1"/>
</dbReference>
<dbReference type="Pfam" id="PF01369">
    <property type="entry name" value="Sec7"/>
    <property type="match status" value="1"/>
</dbReference>
<dbReference type="SUPFAM" id="SSF50729">
    <property type="entry name" value="PH domain-like"/>
    <property type="match status" value="1"/>
</dbReference>
<dbReference type="OrthoDB" id="430364at2759"/>
<feature type="compositionally biased region" description="Low complexity" evidence="2">
    <location>
        <begin position="1136"/>
        <end position="1160"/>
    </location>
</feature>
<feature type="compositionally biased region" description="Low complexity" evidence="2">
    <location>
        <begin position="953"/>
        <end position="966"/>
    </location>
</feature>
<evidence type="ECO:0008006" key="7">
    <source>
        <dbReference type="Google" id="ProtNLM"/>
    </source>
</evidence>
<gene>
    <name evidence="5" type="ORF">THASP1DRAFT_27155</name>
</gene>
<feature type="compositionally biased region" description="Basic and acidic residues" evidence="2">
    <location>
        <begin position="1446"/>
        <end position="1456"/>
    </location>
</feature>
<feature type="compositionally biased region" description="Basic residues" evidence="2">
    <location>
        <begin position="1337"/>
        <end position="1349"/>
    </location>
</feature>
<dbReference type="PROSITE" id="PS50190">
    <property type="entry name" value="SEC7"/>
    <property type="match status" value="1"/>
</dbReference>
<feature type="compositionally biased region" description="Polar residues" evidence="2">
    <location>
        <begin position="1122"/>
        <end position="1134"/>
    </location>
</feature>
<feature type="compositionally biased region" description="Low complexity" evidence="2">
    <location>
        <begin position="1176"/>
        <end position="1190"/>
    </location>
</feature>
<feature type="region of interest" description="Disordered" evidence="2">
    <location>
        <begin position="644"/>
        <end position="698"/>
    </location>
</feature>
<feature type="region of interest" description="Disordered" evidence="2">
    <location>
        <begin position="266"/>
        <end position="285"/>
    </location>
</feature>
<feature type="region of interest" description="Disordered" evidence="2">
    <location>
        <begin position="190"/>
        <end position="210"/>
    </location>
</feature>
<feature type="domain" description="SEC7" evidence="4">
    <location>
        <begin position="1562"/>
        <end position="1740"/>
    </location>
</feature>
<feature type="compositionally biased region" description="Basic residues" evidence="2">
    <location>
        <begin position="112"/>
        <end position="122"/>
    </location>
</feature>
<dbReference type="InterPro" id="IPR000904">
    <property type="entry name" value="Sec7_dom"/>
</dbReference>
<feature type="domain" description="PH" evidence="3">
    <location>
        <begin position="1879"/>
        <end position="1997"/>
    </location>
</feature>
<feature type="compositionally biased region" description="Low complexity" evidence="2">
    <location>
        <begin position="1094"/>
        <end position="1112"/>
    </location>
</feature>
<name>A0A4P9XXF7_9FUNG</name>
<feature type="region of interest" description="Disordered" evidence="2">
    <location>
        <begin position="43"/>
        <end position="90"/>
    </location>
</feature>
<keyword evidence="1" id="KW-0175">Coiled coil</keyword>
<dbReference type="InterPro" id="IPR001849">
    <property type="entry name" value="PH_domain"/>
</dbReference>
<feature type="region of interest" description="Disordered" evidence="2">
    <location>
        <begin position="1573"/>
        <end position="1604"/>
    </location>
</feature>
<feature type="compositionally biased region" description="Polar residues" evidence="2">
    <location>
        <begin position="967"/>
        <end position="980"/>
    </location>
</feature>
<feature type="compositionally biased region" description="Low complexity" evidence="2">
    <location>
        <begin position="1271"/>
        <end position="1291"/>
    </location>
</feature>
<dbReference type="Proteomes" id="UP000271241">
    <property type="component" value="Unassembled WGS sequence"/>
</dbReference>
<sequence length="2151" mass="232701">MHQHHRSPSAVLISRTASNAHQHVRSGSVDTLGLQTARHADTSLSEPAEGALDQEQQWKQDGEDRRRRVEQEMRSLAEKETAARQEKADALRQEMEDTMRTRQRLLQNAKERRMRRAQRSRGRAAAGSGDSDHTFADTSMSTDADVTFDCTTMFATDPADGGDGFHLPSLPEQNDTSIVEVAQASLPKLDSSEEANTLSHAPSSPTLAPETCLPTDDCSLQPETVAQSSLHVVPSSDGDNAIADTVHDADNTPSAIEETRLGLAQEMERSRAAKDQDRRRVEKSVDRRRLAVDEELRRLEEAFERQRQEMEQERRRMEEERQRMEEEVQRRRAAMEEERQALERERLQREAIEKERLQLIAEAEERRRRDELEKERLREELRQLEIEEARLRKSKIASIVEPAFLSSISVSRSANVLPSSTASEETNEHAEQCDSDVHHADELTETSVFTAIDEKDENADQTYNDEVQSDSNDAFAMRQQAEYDGHLDVPFRAIAVSSEVERGLGALPLAFDDNIAHFASDNPATELQSEFTMLLDDMFSRDDQQILSEPTLLAADSHHERKETSFSGPASVEEEPAPVVSSATAAAAAAAAASPASSPPTSVRRNQRPVTAEIKAEVTMLFDEAFATESDDPLSLESFMLPSSAPEEQTQEVPVPATTPLPQLPSSSSLSPLPSPSSLLSQPSSLATPPRRQRPTTVDFRNELTTILHDAFTDAPEPLPALPSLLADRPVSGILPQDLSEMTDIPSAAHPQLHTQLADAPASPPLLSDESEYVETTSAEQSADESVESVESVVPPQIDEEPEKPRRKRDVMRAARREMALRAAQGVANSSPNESIAKPAVTGLRRRSRSLVGLTEEAWMQRRSRGLADFIGTAERTAKPSTGNRQSATPLIAEELRNLLDQHLSTVFSDSFSIDTLGSSILDDLSPAKRRTRRRSSIQSLVELSGPSESILQDSASDASDHQAASTAGQQVHAASSNELDSADESKSQGHSPVSPQQLRTLSPPAPIFSATAPHHMHSSSQSISNDGLHQKSLPSPPPAGVPDMQQSWPEPHPRASVQTFNVGPPARFSSLNGFSNAPPTQTRKTAAAFFRKPASSSSSTDASAAAVPAVDTQHKGRHQKGSSSLPSIVQLTKGQPVIQDKPKPQQQPSSAPMSSTPPQLSSAHKSHAVPSMPVAGADTGAAASDAGAGLPPLPYAMSMEPPKRPSAAAPLSKPPLVPVEAEQAPQPASAANISLVAMLQSRGANVGKQTHASTNAPTEAGQAMPADKGTAAASASTSSPAVTAPAVPAAEQASKHARSSSDPVVSTNRRPSVPQSQQSSLRTGKSEHTPIFRTGSHARSHVRKHSRLRNVVMPESPIEEVPPNDGEQPKVQVHTEQRGSPLGHRSTLSASTTPPAPAESAATRASAVIATGANTQSQAPPAMISVPRAKADDAPLPAIPAPDSIRQERGTKDMSTKALQMPGQAAGNTSSGGDPNMWERLPPWNQILQSDRPQSAAGNLHSRTSSSVSLPQMPAQSAPERPATLAEPAPKSADSSSDSSSRVSSVLEAKPYASSSSASSLADTLALQPARSGVSSRSKFPSSRSGSIAAQNSPRIGPTVQGVTPSMITGRRLEAADEKSPLAVLATYLTHFNFTETSIDLALRSLFLELPLPREPEKVDYILIAFASRFFECNPDMFPSPDAVYSIAFAILLLHTNVHGNAKRPMSFDHFFSQANAIDKANPTAPEVLEILHDNIISSRLTHAGDQSGAQAAAASAAGDGQGIFSRLLGRRPTINGSSSPDRFLQQANKARLSAHLPLPDSTQFTYRPDGRRRAQSPDVALQRRCALRVSGLRASASLSPQSRSIEYMLRPPTDADDASIGSELICAKHDLVWRKLDQLQSGQRSGHRSWVQHWIALCGTQLLVFSDVAWFRDPANRGSPSVVSQSGLPLPYMCPAPRPVEICSLKDAICVVDRNYQKHPHAFRLCFPDGQQWMLRASSEQEFADWMFKINAAAAYRSVDLDMATPGESTDARRGARARYDAVSAKVLAVSRCLAELEHAMTATIRLHLQISVTAPVRRKTRDRAMAAGRALNFRLRQNYIELQRLTCYHEMLEAELSTLPLPSQMKSASSSSQTSLRKKSHLVSQSLDSLSSLQSADTSATNTSRLAH</sequence>
<feature type="compositionally biased region" description="Polar residues" evidence="2">
    <location>
        <begin position="1070"/>
        <end position="1085"/>
    </location>
</feature>
<evidence type="ECO:0000313" key="5">
    <source>
        <dbReference type="EMBL" id="RKP11056.1"/>
    </source>
</evidence>
<dbReference type="GO" id="GO:0005085">
    <property type="term" value="F:guanyl-nucleotide exchange factor activity"/>
    <property type="evidence" value="ECO:0007669"/>
    <property type="project" value="InterPro"/>
</dbReference>
<dbReference type="Gene3D" id="2.30.29.30">
    <property type="entry name" value="Pleckstrin-homology domain (PH domain)/Phosphotyrosine-binding domain (PTB)"/>
    <property type="match status" value="1"/>
</dbReference>
<feature type="compositionally biased region" description="Polar residues" evidence="2">
    <location>
        <begin position="1248"/>
        <end position="1258"/>
    </location>
</feature>
<feature type="compositionally biased region" description="Low complexity" evidence="2">
    <location>
        <begin position="664"/>
        <end position="686"/>
    </location>
</feature>
<dbReference type="InterPro" id="IPR011993">
    <property type="entry name" value="PH-like_dom_sf"/>
</dbReference>
<evidence type="ECO:0000256" key="2">
    <source>
        <dbReference type="SAM" id="MobiDB-lite"/>
    </source>
</evidence>
<accession>A0A4P9XXF7</accession>
<organism evidence="5 6">
    <name type="scientific">Thamnocephalis sphaerospora</name>
    <dbReference type="NCBI Taxonomy" id="78915"/>
    <lineage>
        <taxon>Eukaryota</taxon>
        <taxon>Fungi</taxon>
        <taxon>Fungi incertae sedis</taxon>
        <taxon>Zoopagomycota</taxon>
        <taxon>Zoopagomycotina</taxon>
        <taxon>Zoopagomycetes</taxon>
        <taxon>Zoopagales</taxon>
        <taxon>Sigmoideomycetaceae</taxon>
        <taxon>Thamnocephalis</taxon>
    </lineage>
</organism>
<evidence type="ECO:0000259" key="3">
    <source>
        <dbReference type="PROSITE" id="PS50003"/>
    </source>
</evidence>
<dbReference type="SMART" id="SM00222">
    <property type="entry name" value="Sec7"/>
    <property type="match status" value="1"/>
</dbReference>
<feature type="region of interest" description="Disordered" evidence="2">
    <location>
        <begin position="551"/>
        <end position="583"/>
    </location>
</feature>
<dbReference type="STRING" id="78915.A0A4P9XXF7"/>
<feature type="compositionally biased region" description="Low complexity" evidence="2">
    <location>
        <begin position="1573"/>
        <end position="1588"/>
    </location>
</feature>
<proteinExistence type="predicted"/>
<feature type="compositionally biased region" description="Basic and acidic residues" evidence="2">
    <location>
        <begin position="56"/>
        <end position="90"/>
    </location>
</feature>
<evidence type="ECO:0000313" key="6">
    <source>
        <dbReference type="Proteomes" id="UP000271241"/>
    </source>
</evidence>
<feature type="region of interest" description="Disordered" evidence="2">
    <location>
        <begin position="108"/>
        <end position="138"/>
    </location>
</feature>
<feature type="compositionally biased region" description="Polar residues" evidence="2">
    <location>
        <begin position="1487"/>
        <end position="1511"/>
    </location>
</feature>
<feature type="compositionally biased region" description="Low complexity" evidence="2">
    <location>
        <begin position="1387"/>
        <end position="1414"/>
    </location>
</feature>
<feature type="compositionally biased region" description="Polar residues" evidence="2">
    <location>
        <begin position="1019"/>
        <end position="1028"/>
    </location>
</feature>
<reference evidence="6" key="1">
    <citation type="journal article" date="2018" name="Nat. Microbiol.">
        <title>Leveraging single-cell genomics to expand the fungal tree of life.</title>
        <authorList>
            <person name="Ahrendt S.R."/>
            <person name="Quandt C.A."/>
            <person name="Ciobanu D."/>
            <person name="Clum A."/>
            <person name="Salamov A."/>
            <person name="Andreopoulos B."/>
            <person name="Cheng J.F."/>
            <person name="Woyke T."/>
            <person name="Pelin A."/>
            <person name="Henrissat B."/>
            <person name="Reynolds N.K."/>
            <person name="Benny G.L."/>
            <person name="Smith M.E."/>
            <person name="James T.Y."/>
            <person name="Grigoriev I.V."/>
        </authorList>
    </citation>
    <scope>NUCLEOTIDE SEQUENCE [LARGE SCALE GENOMIC DNA]</scope>
    <source>
        <strain evidence="6">RSA 1356</strain>
    </source>
</reference>
<dbReference type="InterPro" id="IPR023394">
    <property type="entry name" value="Sec7_C_sf"/>
</dbReference>
<dbReference type="InterPro" id="IPR035999">
    <property type="entry name" value="Sec7_dom_sf"/>
</dbReference>
<evidence type="ECO:0000256" key="1">
    <source>
        <dbReference type="SAM" id="Coils"/>
    </source>
</evidence>
<feature type="coiled-coil region" evidence="1">
    <location>
        <begin position="289"/>
        <end position="394"/>
    </location>
</feature>
<dbReference type="GO" id="GO:0032012">
    <property type="term" value="P:regulation of ARF protein signal transduction"/>
    <property type="evidence" value="ECO:0007669"/>
    <property type="project" value="InterPro"/>
</dbReference>
<dbReference type="SUPFAM" id="SSF48425">
    <property type="entry name" value="Sec7 domain"/>
    <property type="match status" value="1"/>
</dbReference>
<protein>
    <recommendedName>
        <fullName evidence="7">SEC7 domain-containing protein</fullName>
    </recommendedName>
</protein>
<dbReference type="EMBL" id="KZ992428">
    <property type="protein sequence ID" value="RKP11056.1"/>
    <property type="molecule type" value="Genomic_DNA"/>
</dbReference>
<feature type="compositionally biased region" description="Polar residues" evidence="2">
    <location>
        <begin position="1301"/>
        <end position="1315"/>
    </location>
</feature>
<dbReference type="SMART" id="SM00233">
    <property type="entry name" value="PH"/>
    <property type="match status" value="1"/>
</dbReference>
<evidence type="ECO:0000259" key="4">
    <source>
        <dbReference type="PROSITE" id="PS50190"/>
    </source>
</evidence>
<feature type="region of interest" description="Disordered" evidence="2">
    <location>
        <begin position="1800"/>
        <end position="1820"/>
    </location>
</feature>
<dbReference type="Gene3D" id="1.10.1000.11">
    <property type="entry name" value="Arf Nucleotide-binding Site Opener,domain 2"/>
    <property type="match status" value="1"/>
</dbReference>
<feature type="compositionally biased region" description="Polar residues" evidence="2">
    <location>
        <begin position="989"/>
        <end position="1001"/>
    </location>
</feature>
<feature type="region of interest" description="Disordered" evidence="2">
    <location>
        <begin position="1247"/>
        <end position="1544"/>
    </location>
</feature>
<feature type="region of interest" description="Disordered" evidence="2">
    <location>
        <begin position="927"/>
        <end position="1227"/>
    </location>
</feature>
<feature type="compositionally biased region" description="Polar residues" evidence="2">
    <location>
        <begin position="937"/>
        <end position="952"/>
    </location>
</feature>
<feature type="compositionally biased region" description="Polar residues" evidence="2">
    <location>
        <begin position="194"/>
        <end position="206"/>
    </location>
</feature>
<keyword evidence="6" id="KW-1185">Reference proteome</keyword>
<dbReference type="PANTHER" id="PTHR10663">
    <property type="entry name" value="GUANYL-NUCLEOTIDE EXCHANGE FACTOR"/>
    <property type="match status" value="1"/>
</dbReference>
<dbReference type="Pfam" id="PF00169">
    <property type="entry name" value="PH"/>
    <property type="match status" value="1"/>
</dbReference>